<feature type="non-terminal residue" evidence="1">
    <location>
        <position position="1"/>
    </location>
</feature>
<proteinExistence type="predicted"/>
<organism evidence="1 2">
    <name type="scientific">Datura stramonium</name>
    <name type="common">Jimsonweed</name>
    <name type="synonym">Common thornapple</name>
    <dbReference type="NCBI Taxonomy" id="4076"/>
    <lineage>
        <taxon>Eukaryota</taxon>
        <taxon>Viridiplantae</taxon>
        <taxon>Streptophyta</taxon>
        <taxon>Embryophyta</taxon>
        <taxon>Tracheophyta</taxon>
        <taxon>Spermatophyta</taxon>
        <taxon>Magnoliopsida</taxon>
        <taxon>eudicotyledons</taxon>
        <taxon>Gunneridae</taxon>
        <taxon>Pentapetalae</taxon>
        <taxon>asterids</taxon>
        <taxon>lamiids</taxon>
        <taxon>Solanales</taxon>
        <taxon>Solanaceae</taxon>
        <taxon>Solanoideae</taxon>
        <taxon>Datureae</taxon>
        <taxon>Datura</taxon>
    </lineage>
</organism>
<gene>
    <name evidence="1" type="ORF">HAX54_023707</name>
</gene>
<dbReference type="EMBL" id="JACEIK010002880">
    <property type="protein sequence ID" value="MCD9639282.1"/>
    <property type="molecule type" value="Genomic_DNA"/>
</dbReference>
<protein>
    <submittedName>
        <fullName evidence="1">Uncharacterized protein</fullName>
    </submittedName>
</protein>
<comment type="caution">
    <text evidence="1">The sequence shown here is derived from an EMBL/GenBank/DDBJ whole genome shotgun (WGS) entry which is preliminary data.</text>
</comment>
<dbReference type="Proteomes" id="UP000823775">
    <property type="component" value="Unassembled WGS sequence"/>
</dbReference>
<evidence type="ECO:0000313" key="2">
    <source>
        <dbReference type="Proteomes" id="UP000823775"/>
    </source>
</evidence>
<reference evidence="1 2" key="1">
    <citation type="journal article" date="2021" name="BMC Genomics">
        <title>Datura genome reveals duplications of psychoactive alkaloid biosynthetic genes and high mutation rate following tissue culture.</title>
        <authorList>
            <person name="Rajewski A."/>
            <person name="Carter-House D."/>
            <person name="Stajich J."/>
            <person name="Litt A."/>
        </authorList>
    </citation>
    <scope>NUCLEOTIDE SEQUENCE [LARGE SCALE GENOMIC DNA]</scope>
    <source>
        <strain evidence="1">AR-01</strain>
    </source>
</reference>
<keyword evidence="2" id="KW-1185">Reference proteome</keyword>
<name>A0ABS8UY93_DATST</name>
<evidence type="ECO:0000313" key="1">
    <source>
        <dbReference type="EMBL" id="MCD9639282.1"/>
    </source>
</evidence>
<sequence length="104" mass="11303">DRSLKRRIGTLCYQPREAPAAWAHWQAQGAIILVHFQAQRDNKIGTRLGARRHSSGATAGARRPALQRIGMCEAAFSQHNGESDVSQLRGVGIGDAASMSHDQN</sequence>
<accession>A0ABS8UY93</accession>